<dbReference type="PANTHER" id="PTHR46383">
    <property type="entry name" value="ASPARTATE AMINOTRANSFERASE"/>
    <property type="match status" value="1"/>
</dbReference>
<keyword evidence="6" id="KW-0663">Pyridoxal phosphate</keyword>
<dbReference type="Pfam" id="PF00155">
    <property type="entry name" value="Aminotran_1_2"/>
    <property type="match status" value="1"/>
</dbReference>
<dbReference type="eggNOG" id="COG0436">
    <property type="taxonomic scope" value="Bacteria"/>
</dbReference>
<evidence type="ECO:0000259" key="9">
    <source>
        <dbReference type="Pfam" id="PF00155"/>
    </source>
</evidence>
<dbReference type="PANTHER" id="PTHR46383:SF1">
    <property type="entry name" value="ASPARTATE AMINOTRANSFERASE"/>
    <property type="match status" value="1"/>
</dbReference>
<dbReference type="Gene3D" id="3.40.640.10">
    <property type="entry name" value="Type I PLP-dependent aspartate aminotransferase-like (Major domain)"/>
    <property type="match status" value="1"/>
</dbReference>
<evidence type="ECO:0000313" key="11">
    <source>
        <dbReference type="Proteomes" id="UP000032305"/>
    </source>
</evidence>
<reference evidence="10 11" key="1">
    <citation type="submission" date="2014-11" db="EMBL/GenBank/DDBJ databases">
        <title>Whole genome shotgun sequence of Sphingomonas parapaucimobilis NBRC 15100.</title>
        <authorList>
            <person name="Katano-Makiyama Y."/>
            <person name="Hosoyama A."/>
            <person name="Hashimoto M."/>
            <person name="Hosoyama Y."/>
            <person name="Noguchi M."/>
            <person name="Numata M."/>
            <person name="Tsuchikane K."/>
            <person name="Hirakata S."/>
            <person name="Uohara A."/>
            <person name="Shimodaira J."/>
            <person name="Ohji S."/>
            <person name="Ichikawa N."/>
            <person name="Kimura A."/>
            <person name="Yamazoe A."/>
            <person name="Fujita N."/>
        </authorList>
    </citation>
    <scope>NUCLEOTIDE SEQUENCE [LARGE SCALE GENOMIC DNA]</scope>
    <source>
        <strain evidence="10 11">NBRC 15100</strain>
    </source>
</reference>
<evidence type="ECO:0000256" key="1">
    <source>
        <dbReference type="ARBA" id="ARBA00001933"/>
    </source>
</evidence>
<comment type="similarity">
    <text evidence="2 8">Belongs to the class-I pyridoxal-phosphate-dependent aminotransferase family.</text>
</comment>
<dbReference type="GO" id="GO:0006520">
    <property type="term" value="P:amino acid metabolic process"/>
    <property type="evidence" value="ECO:0007669"/>
    <property type="project" value="InterPro"/>
</dbReference>
<dbReference type="AlphaFoldDB" id="A0A0A1W8N5"/>
<keyword evidence="5 8" id="KW-0808">Transferase</keyword>
<evidence type="ECO:0000256" key="7">
    <source>
        <dbReference type="ARBA" id="ARBA00049185"/>
    </source>
</evidence>
<dbReference type="EC" id="2.6.1.-" evidence="8"/>
<dbReference type="EMBL" id="BBPI01000064">
    <property type="protein sequence ID" value="GAM01486.1"/>
    <property type="molecule type" value="Genomic_DNA"/>
</dbReference>
<evidence type="ECO:0000256" key="8">
    <source>
        <dbReference type="RuleBase" id="RU000481"/>
    </source>
</evidence>
<name>A0A0A1W8N5_9SPHN</name>
<evidence type="ECO:0000256" key="4">
    <source>
        <dbReference type="ARBA" id="ARBA00022576"/>
    </source>
</evidence>
<dbReference type="GO" id="GO:0004069">
    <property type="term" value="F:L-aspartate:2-oxoglutarate aminotransferase activity"/>
    <property type="evidence" value="ECO:0007669"/>
    <property type="project" value="UniProtKB-EC"/>
</dbReference>
<dbReference type="FunFam" id="3.40.640.10:FF:000033">
    <property type="entry name" value="Aspartate aminotransferase"/>
    <property type="match status" value="1"/>
</dbReference>
<feature type="domain" description="Aminotransferase class I/classII large" evidence="9">
    <location>
        <begin position="31"/>
        <end position="391"/>
    </location>
</feature>
<comment type="subunit">
    <text evidence="3">Homodimer.</text>
</comment>
<dbReference type="GO" id="GO:0030170">
    <property type="term" value="F:pyridoxal phosphate binding"/>
    <property type="evidence" value="ECO:0007669"/>
    <property type="project" value="InterPro"/>
</dbReference>
<organism evidence="10 11">
    <name type="scientific">Sphingomonas parapaucimobilis NBRC 15100</name>
    <dbReference type="NCBI Taxonomy" id="1219049"/>
    <lineage>
        <taxon>Bacteria</taxon>
        <taxon>Pseudomonadati</taxon>
        <taxon>Pseudomonadota</taxon>
        <taxon>Alphaproteobacteria</taxon>
        <taxon>Sphingomonadales</taxon>
        <taxon>Sphingomonadaceae</taxon>
        <taxon>Sphingomonas</taxon>
    </lineage>
</organism>
<keyword evidence="11" id="KW-1185">Reference proteome</keyword>
<dbReference type="CDD" id="cd00609">
    <property type="entry name" value="AAT_like"/>
    <property type="match status" value="1"/>
</dbReference>
<accession>A0A0A1W8N5</accession>
<dbReference type="InterPro" id="IPR004838">
    <property type="entry name" value="NHTrfase_class1_PyrdxlP-BS"/>
</dbReference>
<comment type="catalytic activity">
    <reaction evidence="7">
        <text>L-aspartate + 2-oxoglutarate = oxaloacetate + L-glutamate</text>
        <dbReference type="Rhea" id="RHEA:21824"/>
        <dbReference type="ChEBI" id="CHEBI:16452"/>
        <dbReference type="ChEBI" id="CHEBI:16810"/>
        <dbReference type="ChEBI" id="CHEBI:29985"/>
        <dbReference type="ChEBI" id="CHEBI:29991"/>
        <dbReference type="EC" id="2.6.1.1"/>
    </reaction>
</comment>
<dbReference type="InterPro" id="IPR050596">
    <property type="entry name" value="AspAT/PAT-like"/>
</dbReference>
<protein>
    <recommendedName>
        <fullName evidence="8">Aminotransferase</fullName>
        <ecNumber evidence="8">2.6.1.-</ecNumber>
    </recommendedName>
</protein>
<evidence type="ECO:0000313" key="10">
    <source>
        <dbReference type="EMBL" id="GAM01486.1"/>
    </source>
</evidence>
<dbReference type="InterPro" id="IPR015424">
    <property type="entry name" value="PyrdxlP-dep_Trfase"/>
</dbReference>
<dbReference type="SUPFAM" id="SSF53383">
    <property type="entry name" value="PLP-dependent transferases"/>
    <property type="match status" value="1"/>
</dbReference>
<keyword evidence="4 8" id="KW-0032">Aminotransferase</keyword>
<dbReference type="PROSITE" id="PS00105">
    <property type="entry name" value="AA_TRANSFER_CLASS_1"/>
    <property type="match status" value="1"/>
</dbReference>
<evidence type="ECO:0000256" key="6">
    <source>
        <dbReference type="ARBA" id="ARBA00022898"/>
    </source>
</evidence>
<proteinExistence type="inferred from homology"/>
<dbReference type="Proteomes" id="UP000032305">
    <property type="component" value="Unassembled WGS sequence"/>
</dbReference>
<dbReference type="OrthoDB" id="9763453at2"/>
<dbReference type="RefSeq" id="WP_042488293.1">
    <property type="nucleotide sequence ID" value="NZ_BBPI01000064.1"/>
</dbReference>
<sequence>MQPSAALGRISPSPTLAITSRVMELKRAGVDVIGLGAGEPDFDTPDFVKEAAIQAIRDGKTKYTNVDGTPELKAAIAAKFARDNGLTYKADQISVNVGGKHTLFNAMVATIDAGDEVVIPAPYWVSYPDVVQFAGGVPVIVKAGPEQGYKLTPEALDAAITPRTKWVILNSPSNPTGAGYTADELKALGEVILKHPHVWVFADDMYEHIVYDGFRFATIAQVCPELYERTLTVNGCSKAYAMTGWRIGYAGGAPWLIKAIAKLQSQSTSNPCSIAQAAATAALTGDQSFLAERNLAFQARRDMVVAMLNEIEGMTCPTPEGAFYVYPSFAPLIGKSTPSGRLIDSDEAFVGYLLDDAKVAAVQGAAFGLSPAMRISYATSDALLKEACTRIQTACAALK</sequence>
<dbReference type="InterPro" id="IPR004839">
    <property type="entry name" value="Aminotransferase_I/II_large"/>
</dbReference>
<dbReference type="InterPro" id="IPR015421">
    <property type="entry name" value="PyrdxlP-dep_Trfase_major"/>
</dbReference>
<dbReference type="Gene3D" id="3.90.1150.10">
    <property type="entry name" value="Aspartate Aminotransferase, domain 1"/>
    <property type="match status" value="1"/>
</dbReference>
<gene>
    <name evidence="10" type="primary">aspB</name>
    <name evidence="10" type="ORF">SP5_064_00190</name>
</gene>
<evidence type="ECO:0000256" key="2">
    <source>
        <dbReference type="ARBA" id="ARBA00007441"/>
    </source>
</evidence>
<evidence type="ECO:0000256" key="3">
    <source>
        <dbReference type="ARBA" id="ARBA00011738"/>
    </source>
</evidence>
<dbReference type="InterPro" id="IPR015422">
    <property type="entry name" value="PyrdxlP-dep_Trfase_small"/>
</dbReference>
<comment type="caution">
    <text evidence="10">The sequence shown here is derived from an EMBL/GenBank/DDBJ whole genome shotgun (WGS) entry which is preliminary data.</text>
</comment>
<comment type="cofactor">
    <cofactor evidence="1 8">
        <name>pyridoxal 5'-phosphate</name>
        <dbReference type="ChEBI" id="CHEBI:597326"/>
    </cofactor>
</comment>
<evidence type="ECO:0000256" key="5">
    <source>
        <dbReference type="ARBA" id="ARBA00022679"/>
    </source>
</evidence>